<reference evidence="5" key="1">
    <citation type="journal article" date="2019" name="Int. J. Syst. Evol. Microbiol.">
        <title>The Global Catalogue of Microorganisms (GCM) 10K type strain sequencing project: providing services to taxonomists for standard genome sequencing and annotation.</title>
        <authorList>
            <consortium name="The Broad Institute Genomics Platform"/>
            <consortium name="The Broad Institute Genome Sequencing Center for Infectious Disease"/>
            <person name="Wu L."/>
            <person name="Ma J."/>
        </authorList>
    </citation>
    <scope>NUCLEOTIDE SEQUENCE [LARGE SCALE GENOMIC DNA]</scope>
    <source>
        <strain evidence="5">JCM 18050</strain>
    </source>
</reference>
<organism evidence="4 5">
    <name type="scientific">Orbus sasakiae</name>
    <dbReference type="NCBI Taxonomy" id="1078475"/>
    <lineage>
        <taxon>Bacteria</taxon>
        <taxon>Pseudomonadati</taxon>
        <taxon>Pseudomonadota</taxon>
        <taxon>Gammaproteobacteria</taxon>
        <taxon>Orbales</taxon>
        <taxon>Orbaceae</taxon>
        <taxon>Orbus</taxon>
    </lineage>
</organism>
<dbReference type="PRINTS" id="PR00455">
    <property type="entry name" value="HTHTETR"/>
</dbReference>
<keyword evidence="1 2" id="KW-0238">DNA-binding</keyword>
<evidence type="ECO:0000313" key="4">
    <source>
        <dbReference type="EMBL" id="GAA5108260.1"/>
    </source>
</evidence>
<feature type="domain" description="HTH tetR-type" evidence="3">
    <location>
        <begin position="8"/>
        <end position="68"/>
    </location>
</feature>
<proteinExistence type="predicted"/>
<dbReference type="SUPFAM" id="SSF46689">
    <property type="entry name" value="Homeodomain-like"/>
    <property type="match status" value="1"/>
</dbReference>
<dbReference type="PROSITE" id="PS50977">
    <property type="entry name" value="HTH_TETR_2"/>
    <property type="match status" value="1"/>
</dbReference>
<name>A0ABP9N8G9_9GAMM</name>
<dbReference type="EMBL" id="BAABHY010000001">
    <property type="protein sequence ID" value="GAA5108260.1"/>
    <property type="molecule type" value="Genomic_DNA"/>
</dbReference>
<dbReference type="InterPro" id="IPR023772">
    <property type="entry name" value="DNA-bd_HTH_TetR-type_CS"/>
</dbReference>
<accession>A0ABP9N8G9</accession>
<protein>
    <submittedName>
        <fullName evidence="4">TetR/AcrR family transcriptional regulator</fullName>
    </submittedName>
</protein>
<dbReference type="PROSITE" id="PS01081">
    <property type="entry name" value="HTH_TETR_1"/>
    <property type="match status" value="1"/>
</dbReference>
<dbReference type="PANTHER" id="PTHR43479:SF11">
    <property type="entry name" value="ACREF_ENVCD OPERON REPRESSOR-RELATED"/>
    <property type="match status" value="1"/>
</dbReference>
<dbReference type="InterPro" id="IPR050624">
    <property type="entry name" value="HTH-type_Tx_Regulator"/>
</dbReference>
<keyword evidence="5" id="KW-1185">Reference proteome</keyword>
<dbReference type="Pfam" id="PF21303">
    <property type="entry name" value="TetR_C_39"/>
    <property type="match status" value="1"/>
</dbReference>
<evidence type="ECO:0000256" key="2">
    <source>
        <dbReference type="PROSITE-ProRule" id="PRU00335"/>
    </source>
</evidence>
<dbReference type="InterPro" id="IPR001647">
    <property type="entry name" value="HTH_TetR"/>
</dbReference>
<dbReference type="PANTHER" id="PTHR43479">
    <property type="entry name" value="ACREF/ENVCD OPERON REPRESSOR-RELATED"/>
    <property type="match status" value="1"/>
</dbReference>
<sequence>MRVVKAPDVRRSEILAAANQLFQTQGYSRTSVDQIVNKVRIAKGTFYHYFKSKEQILDALADQLVLDMAYHSEQIANHTQLNAIEKIVTIISEQNRLQSEQQNVVDSMHLPDNRQLHERINIKIVLTFGPILATVIEQGNQQGLFDVKDPLSTIQFILAGSLFLFGEGVFNWPPEQAQARIQSMIILIERTFGAQPGSMIIALNQCLNEEKR</sequence>
<dbReference type="Gene3D" id="1.10.357.10">
    <property type="entry name" value="Tetracycline Repressor, domain 2"/>
    <property type="match status" value="1"/>
</dbReference>
<dbReference type="Pfam" id="PF00440">
    <property type="entry name" value="TetR_N"/>
    <property type="match status" value="1"/>
</dbReference>
<dbReference type="InterPro" id="IPR009057">
    <property type="entry name" value="Homeodomain-like_sf"/>
</dbReference>
<comment type="caution">
    <text evidence="4">The sequence shown here is derived from an EMBL/GenBank/DDBJ whole genome shotgun (WGS) entry which is preliminary data.</text>
</comment>
<dbReference type="RefSeq" id="WP_345489520.1">
    <property type="nucleotide sequence ID" value="NZ_BAABHY010000001.1"/>
</dbReference>
<evidence type="ECO:0000313" key="5">
    <source>
        <dbReference type="Proteomes" id="UP001500171"/>
    </source>
</evidence>
<dbReference type="Proteomes" id="UP001500171">
    <property type="component" value="Unassembled WGS sequence"/>
</dbReference>
<evidence type="ECO:0000256" key="1">
    <source>
        <dbReference type="ARBA" id="ARBA00023125"/>
    </source>
</evidence>
<feature type="DNA-binding region" description="H-T-H motif" evidence="2">
    <location>
        <begin position="31"/>
        <end position="50"/>
    </location>
</feature>
<dbReference type="InterPro" id="IPR049149">
    <property type="entry name" value="TetR/AcrR_C"/>
</dbReference>
<evidence type="ECO:0000259" key="3">
    <source>
        <dbReference type="PROSITE" id="PS50977"/>
    </source>
</evidence>
<gene>
    <name evidence="4" type="ORF">GCM10023211_10340</name>
</gene>